<dbReference type="RefSeq" id="WP_167857275.1">
    <property type="nucleotide sequence ID" value="NZ_SIJK02000007.1"/>
</dbReference>
<feature type="domain" description="Aminoglycoside phosphotransferase" evidence="1">
    <location>
        <begin position="170"/>
        <end position="352"/>
    </location>
</feature>
<dbReference type="Pfam" id="PF01636">
    <property type="entry name" value="APH"/>
    <property type="match status" value="1"/>
</dbReference>
<organism evidence="2 3">
    <name type="scientific">Candidatus Chloroploca mongolica</name>
    <dbReference type="NCBI Taxonomy" id="2528176"/>
    <lineage>
        <taxon>Bacteria</taxon>
        <taxon>Bacillati</taxon>
        <taxon>Chloroflexota</taxon>
        <taxon>Chloroflexia</taxon>
        <taxon>Chloroflexales</taxon>
        <taxon>Chloroflexineae</taxon>
        <taxon>Oscillochloridaceae</taxon>
        <taxon>Candidatus Chloroploca</taxon>
    </lineage>
</organism>
<gene>
    <name evidence="2" type="ORF">EYB53_005540</name>
</gene>
<comment type="caution">
    <text evidence="2">The sequence shown here is derived from an EMBL/GenBank/DDBJ whole genome shotgun (WGS) entry which is preliminary data.</text>
</comment>
<dbReference type="InterPro" id="IPR002575">
    <property type="entry name" value="Aminoglycoside_PTrfase"/>
</dbReference>
<reference evidence="2 3" key="1">
    <citation type="submission" date="2021-03" db="EMBL/GenBank/DDBJ databases">
        <authorList>
            <person name="Grouzdev D.S."/>
        </authorList>
    </citation>
    <scope>NUCLEOTIDE SEQUENCE [LARGE SCALE GENOMIC DNA]</scope>
    <source>
        <strain evidence="2 3">M50-1</strain>
    </source>
</reference>
<dbReference type="Proteomes" id="UP001193081">
    <property type="component" value="Unassembled WGS sequence"/>
</dbReference>
<dbReference type="EMBL" id="SIJK02000007">
    <property type="protein sequence ID" value="MBP1465163.1"/>
    <property type="molecule type" value="Genomic_DNA"/>
</dbReference>
<accession>A0ABS4D6U7</accession>
<dbReference type="Gene3D" id="3.90.1200.10">
    <property type="match status" value="1"/>
</dbReference>
<evidence type="ECO:0000313" key="3">
    <source>
        <dbReference type="Proteomes" id="UP001193081"/>
    </source>
</evidence>
<dbReference type="InterPro" id="IPR011009">
    <property type="entry name" value="Kinase-like_dom_sf"/>
</dbReference>
<sequence>MLSSADAALARRDPALPGLVHLLDPEAFGALLRGALPTLAIGAIEPRYIRYKPGTNCLVGYRIGLPEGPTMVYACTYAPSGRAKLARASQLAAQPGALGVGGLVFDEEQIALYSWPHDQALPFLAHLTNPSNRASLLKQFCPAREDLHQAALVHLRYRPERRYVGRLVGAAGGDALLKLYAANDYHLAHKAAGAFQSEGPLAIVPPCGASDHVRGLIFPWRPDEPLDTLVRDERDDLRAVRLAGAALATLHRQPAPRLPQTVLATPFVALDANARTLLALCPELQPQIGRLCQVFAAQLPQSLRHPQPLHGDFYADQILIDPERRTATLLDLDNAHWGDPAADLGNFAAHLQRQVALGRMPGDRAAMLTEVLCAGYAEVALPPSHQRISLYTALGLLRLAPEPFRYREPDWPVRIHAIVATAEAILARVFVAQTTPYQIKEDAYVG</sequence>
<keyword evidence="3" id="KW-1185">Reference proteome</keyword>
<evidence type="ECO:0000259" key="1">
    <source>
        <dbReference type="Pfam" id="PF01636"/>
    </source>
</evidence>
<evidence type="ECO:0000313" key="2">
    <source>
        <dbReference type="EMBL" id="MBP1465163.1"/>
    </source>
</evidence>
<protein>
    <submittedName>
        <fullName evidence="2">Aminoglycoside phosphotransferase family protein</fullName>
    </submittedName>
</protein>
<proteinExistence type="predicted"/>
<name>A0ABS4D6U7_9CHLR</name>
<dbReference type="SUPFAM" id="SSF56112">
    <property type="entry name" value="Protein kinase-like (PK-like)"/>
    <property type="match status" value="1"/>
</dbReference>